<keyword evidence="2" id="KW-0251">Elongation factor</keyword>
<keyword evidence="3" id="KW-1185">Reference proteome</keyword>
<evidence type="ECO:0000313" key="3">
    <source>
        <dbReference type="Proteomes" id="UP001228049"/>
    </source>
</evidence>
<protein>
    <submittedName>
        <fullName evidence="2">Elongation factor G</fullName>
    </submittedName>
</protein>
<dbReference type="AlphaFoldDB" id="A0AAD9CTT1"/>
<dbReference type="EMBL" id="JASDAP010000001">
    <property type="protein sequence ID" value="KAK1906776.1"/>
    <property type="molecule type" value="Genomic_DNA"/>
</dbReference>
<gene>
    <name evidence="2" type="ORF">KUDE01_009172</name>
</gene>
<evidence type="ECO:0000313" key="2">
    <source>
        <dbReference type="EMBL" id="KAK1906776.1"/>
    </source>
</evidence>
<dbReference type="GO" id="GO:0003746">
    <property type="term" value="F:translation elongation factor activity"/>
    <property type="evidence" value="ECO:0007669"/>
    <property type="project" value="UniProtKB-KW"/>
</dbReference>
<organism evidence="2 3">
    <name type="scientific">Dissostichus eleginoides</name>
    <name type="common">Patagonian toothfish</name>
    <name type="synonym">Dissostichus amissus</name>
    <dbReference type="NCBI Taxonomy" id="100907"/>
    <lineage>
        <taxon>Eukaryota</taxon>
        <taxon>Metazoa</taxon>
        <taxon>Chordata</taxon>
        <taxon>Craniata</taxon>
        <taxon>Vertebrata</taxon>
        <taxon>Euteleostomi</taxon>
        <taxon>Actinopterygii</taxon>
        <taxon>Neopterygii</taxon>
        <taxon>Teleostei</taxon>
        <taxon>Neoteleostei</taxon>
        <taxon>Acanthomorphata</taxon>
        <taxon>Eupercaria</taxon>
        <taxon>Perciformes</taxon>
        <taxon>Notothenioidei</taxon>
        <taxon>Nototheniidae</taxon>
        <taxon>Dissostichus</taxon>
    </lineage>
</organism>
<proteinExistence type="predicted"/>
<evidence type="ECO:0000256" key="1">
    <source>
        <dbReference type="SAM" id="MobiDB-lite"/>
    </source>
</evidence>
<comment type="caution">
    <text evidence="2">The sequence shown here is derived from an EMBL/GenBank/DDBJ whole genome shotgun (WGS) entry which is preliminary data.</text>
</comment>
<feature type="region of interest" description="Disordered" evidence="1">
    <location>
        <begin position="68"/>
        <end position="112"/>
    </location>
</feature>
<reference evidence="2" key="1">
    <citation type="submission" date="2023-04" db="EMBL/GenBank/DDBJ databases">
        <title>Chromosome-level genome of Chaenocephalus aceratus.</title>
        <authorList>
            <person name="Park H."/>
        </authorList>
    </citation>
    <scope>NUCLEOTIDE SEQUENCE</scope>
    <source>
        <strain evidence="2">DE</strain>
        <tissue evidence="2">Muscle</tissue>
    </source>
</reference>
<sequence length="175" mass="19389">METFSPSPSAIRKMMPHNDKLPWWNIEEKTVNSIITPLSVCREQEGEFSSGETVFFFSNSSAGAALSGFHSEHDDKRLKRAERDQRDKINFSSLDPVTPGAQRESRRESQLSAPRLGRFEVGSGEVGTVDWLRTGKYCRVCMPPGVCLCLWRGMGGLEVNDSNAVTSSDEIGDGD</sequence>
<dbReference type="Proteomes" id="UP001228049">
    <property type="component" value="Unassembled WGS sequence"/>
</dbReference>
<keyword evidence="2" id="KW-0648">Protein biosynthesis</keyword>
<name>A0AAD9CTT1_DISEL</name>
<feature type="compositionally biased region" description="Basic and acidic residues" evidence="1">
    <location>
        <begin position="70"/>
        <end position="89"/>
    </location>
</feature>
<accession>A0AAD9CTT1</accession>